<dbReference type="PROSITE" id="PS00107">
    <property type="entry name" value="PROTEIN_KINASE_ATP"/>
    <property type="match status" value="1"/>
</dbReference>
<protein>
    <recommendedName>
        <fullName evidence="3">non-specific serine/threonine protein kinase</fullName>
        <ecNumber evidence="3">2.7.11.1</ecNumber>
    </recommendedName>
</protein>
<comment type="similarity">
    <text evidence="19">Belongs to the protein kinase superfamily.</text>
</comment>
<dbReference type="eggNOG" id="KOG1187">
    <property type="taxonomic scope" value="Eukaryota"/>
</dbReference>
<dbReference type="InParanoid" id="F6HPE6"/>
<evidence type="ECO:0000256" key="16">
    <source>
        <dbReference type="ARBA" id="ARBA00023170"/>
    </source>
</evidence>
<dbReference type="InterPro" id="IPR000719">
    <property type="entry name" value="Prot_kinase_dom"/>
</dbReference>
<dbReference type="EMBL" id="FN596002">
    <property type="protein sequence ID" value="CCB56574.1"/>
    <property type="molecule type" value="Genomic_DNA"/>
</dbReference>
<evidence type="ECO:0000313" key="22">
    <source>
        <dbReference type="EMBL" id="CCB56574.1"/>
    </source>
</evidence>
<dbReference type="AlphaFoldDB" id="F6HPE6"/>
<evidence type="ECO:0000256" key="2">
    <source>
        <dbReference type="ARBA" id="ARBA00004236"/>
    </source>
</evidence>
<dbReference type="FunFam" id="3.30.200.20:FF:000228">
    <property type="entry name" value="Serine/threonine-protein kinase BIK1"/>
    <property type="match status" value="1"/>
</dbReference>
<evidence type="ECO:0000256" key="15">
    <source>
        <dbReference type="ARBA" id="ARBA00023136"/>
    </source>
</evidence>
<keyword evidence="16" id="KW-0675">Receptor</keyword>
<keyword evidence="17" id="KW-0325">Glycoprotein</keyword>
<dbReference type="GO" id="GO:0005886">
    <property type="term" value="C:plasma membrane"/>
    <property type="evidence" value="ECO:0007669"/>
    <property type="project" value="UniProtKB-SubCell"/>
</dbReference>
<dbReference type="SMART" id="SM00220">
    <property type="entry name" value="S_TKc"/>
    <property type="match status" value="1"/>
</dbReference>
<evidence type="ECO:0000256" key="11">
    <source>
        <dbReference type="ARBA" id="ARBA00022741"/>
    </source>
</evidence>
<feature type="domain" description="Protein kinase" evidence="21">
    <location>
        <begin position="71"/>
        <end position="354"/>
    </location>
</feature>
<keyword evidence="10" id="KW-0677">Repeat</keyword>
<feature type="binding site" evidence="18">
    <location>
        <position position="109"/>
    </location>
    <ligand>
        <name>ATP</name>
        <dbReference type="ChEBI" id="CHEBI:30616"/>
    </ligand>
</feature>
<keyword evidence="9" id="KW-0732">Signal</keyword>
<evidence type="ECO:0000256" key="3">
    <source>
        <dbReference type="ARBA" id="ARBA00012513"/>
    </source>
</evidence>
<evidence type="ECO:0000256" key="10">
    <source>
        <dbReference type="ARBA" id="ARBA00022737"/>
    </source>
</evidence>
<keyword evidence="11 18" id="KW-0547">Nucleotide-binding</keyword>
<evidence type="ECO:0000256" key="5">
    <source>
        <dbReference type="ARBA" id="ARBA00022527"/>
    </source>
</evidence>
<dbReference type="OrthoDB" id="4062651at2759"/>
<evidence type="ECO:0000256" key="9">
    <source>
        <dbReference type="ARBA" id="ARBA00022729"/>
    </source>
</evidence>
<dbReference type="EC" id="2.7.11.1" evidence="3"/>
<dbReference type="FunFam" id="1.10.510.10:FF:000479">
    <property type="entry name" value="Leucine-rich repeat receptor-like protein kinase"/>
    <property type="match status" value="1"/>
</dbReference>
<name>F6HPE6_VITVI</name>
<dbReference type="PaxDb" id="29760-VIT_01s0026g01870.t01"/>
<dbReference type="Proteomes" id="UP000009183">
    <property type="component" value="Chromosome 1"/>
</dbReference>
<organism evidence="22 23">
    <name type="scientific">Vitis vinifera</name>
    <name type="common">Grape</name>
    <dbReference type="NCBI Taxonomy" id="29760"/>
    <lineage>
        <taxon>Eukaryota</taxon>
        <taxon>Viridiplantae</taxon>
        <taxon>Streptophyta</taxon>
        <taxon>Embryophyta</taxon>
        <taxon>Tracheophyta</taxon>
        <taxon>Spermatophyta</taxon>
        <taxon>Magnoliopsida</taxon>
        <taxon>eudicotyledons</taxon>
        <taxon>Gunneridae</taxon>
        <taxon>Pentapetalae</taxon>
        <taxon>rosids</taxon>
        <taxon>Vitales</taxon>
        <taxon>Vitaceae</taxon>
        <taxon>Viteae</taxon>
        <taxon>Vitis</taxon>
    </lineage>
</organism>
<gene>
    <name evidence="22" type="ordered locus">VIT_01s0026g01870</name>
</gene>
<keyword evidence="4" id="KW-1003">Cell membrane</keyword>
<keyword evidence="14" id="KW-1133">Transmembrane helix</keyword>
<dbReference type="InterPro" id="IPR011009">
    <property type="entry name" value="Kinase-like_dom_sf"/>
</dbReference>
<evidence type="ECO:0000256" key="8">
    <source>
        <dbReference type="ARBA" id="ARBA00022692"/>
    </source>
</evidence>
<evidence type="ECO:0000256" key="7">
    <source>
        <dbReference type="ARBA" id="ARBA00022679"/>
    </source>
</evidence>
<keyword evidence="23" id="KW-1185">Reference proteome</keyword>
<dbReference type="InterPro" id="IPR001245">
    <property type="entry name" value="Ser-Thr/Tyr_kinase_cat_dom"/>
</dbReference>
<evidence type="ECO:0000256" key="6">
    <source>
        <dbReference type="ARBA" id="ARBA00022614"/>
    </source>
</evidence>
<dbReference type="HOGENOM" id="CLU_000288_21_1_1"/>
<keyword evidence="13 18" id="KW-0067">ATP-binding</keyword>
<dbReference type="GO" id="GO:0005524">
    <property type="term" value="F:ATP binding"/>
    <property type="evidence" value="ECO:0007669"/>
    <property type="project" value="UniProtKB-UniRule"/>
</dbReference>
<dbReference type="PANTHER" id="PTHR45621">
    <property type="entry name" value="OS01G0588500 PROTEIN-RELATED"/>
    <property type="match status" value="1"/>
</dbReference>
<sequence length="389" mass="43823">MGNCLKKKKLEDPNRDDARPPTERRPRGKKHGPNTQRDRSLARAIKKEEVLHAYRPTQFSYNVLHAATNKFSNKNLIGRGGFGDVFKGWIHSCAKTPAKPNDGQAIAVKRLRNKQPQGHEAWQNELNFLTKISHQNLVKLIGYCCECEHKILVYEYMPKGSLDAHLSKERDTELTWGRRIKIAVGVARGLDHLHTVPRPIIHRDLKTSNVLLDADFNPKLSDFGLAKYGPHDHETHVSTRVLGTKGYVAPEYIGTGHLTLKSDVYSFGVVLLEILSGSSAVDRFSNGMLENLADHAKPYLSNKLRLPHVIDKRLGSNFSMEEAQELAEIILQCLNSDANSRPTMTEVLSSLEQLEQHRDSSKHNLRGLAAPQKVLPLNFHRDIKENPVS</sequence>
<keyword evidence="5 19" id="KW-0723">Serine/threonine-protein kinase</keyword>
<dbReference type="CDD" id="cd14066">
    <property type="entry name" value="STKc_IRAK"/>
    <property type="match status" value="1"/>
</dbReference>
<accession>F6HPE6</accession>
<dbReference type="PROSITE" id="PS00108">
    <property type="entry name" value="PROTEIN_KINASE_ST"/>
    <property type="match status" value="1"/>
</dbReference>
<evidence type="ECO:0000259" key="21">
    <source>
        <dbReference type="PROSITE" id="PS50011"/>
    </source>
</evidence>
<dbReference type="InterPro" id="IPR008271">
    <property type="entry name" value="Ser/Thr_kinase_AS"/>
</dbReference>
<dbReference type="GO" id="GO:0004674">
    <property type="term" value="F:protein serine/threonine kinase activity"/>
    <property type="evidence" value="ECO:0007669"/>
    <property type="project" value="UniProtKB-KW"/>
</dbReference>
<keyword evidence="6" id="KW-0433">Leucine-rich repeat</keyword>
<evidence type="ECO:0000256" key="13">
    <source>
        <dbReference type="ARBA" id="ARBA00022840"/>
    </source>
</evidence>
<evidence type="ECO:0000256" key="4">
    <source>
        <dbReference type="ARBA" id="ARBA00022475"/>
    </source>
</evidence>
<dbReference type="Pfam" id="PF07714">
    <property type="entry name" value="PK_Tyr_Ser-Thr"/>
    <property type="match status" value="1"/>
</dbReference>
<evidence type="ECO:0000256" key="12">
    <source>
        <dbReference type="ARBA" id="ARBA00022777"/>
    </source>
</evidence>
<reference evidence="23" key="1">
    <citation type="journal article" date="2007" name="Nature">
        <title>The grapevine genome sequence suggests ancestral hexaploidization in major angiosperm phyla.</title>
        <authorList>
            <consortium name="The French-Italian Public Consortium for Grapevine Genome Characterization."/>
            <person name="Jaillon O."/>
            <person name="Aury J.-M."/>
            <person name="Noel B."/>
            <person name="Policriti A."/>
            <person name="Clepet C."/>
            <person name="Casagrande A."/>
            <person name="Choisne N."/>
            <person name="Aubourg S."/>
            <person name="Vitulo N."/>
            <person name="Jubin C."/>
            <person name="Vezzi A."/>
            <person name="Legeai F."/>
            <person name="Hugueney P."/>
            <person name="Dasilva C."/>
            <person name="Horner D."/>
            <person name="Mica E."/>
            <person name="Jublot D."/>
            <person name="Poulain J."/>
            <person name="Bruyere C."/>
            <person name="Billault A."/>
            <person name="Segurens B."/>
            <person name="Gouyvenoux M."/>
            <person name="Ugarte E."/>
            <person name="Cattonaro F."/>
            <person name="Anthouard V."/>
            <person name="Vico V."/>
            <person name="Del Fabbro C."/>
            <person name="Alaux M."/>
            <person name="Di Gaspero G."/>
            <person name="Dumas V."/>
            <person name="Felice N."/>
            <person name="Paillard S."/>
            <person name="Juman I."/>
            <person name="Moroldo M."/>
            <person name="Scalabrin S."/>
            <person name="Canaguier A."/>
            <person name="Le Clainche I."/>
            <person name="Malacrida G."/>
            <person name="Durand E."/>
            <person name="Pesole G."/>
            <person name="Laucou V."/>
            <person name="Chatelet P."/>
            <person name="Merdinoglu D."/>
            <person name="Delledonne M."/>
            <person name="Pezzotti M."/>
            <person name="Lecharny A."/>
            <person name="Scarpelli C."/>
            <person name="Artiguenave F."/>
            <person name="Pe M.E."/>
            <person name="Valle G."/>
            <person name="Morgante M."/>
            <person name="Caboche M."/>
            <person name="Adam-Blondon A.-F."/>
            <person name="Weissenbach J."/>
            <person name="Quetier F."/>
            <person name="Wincker P."/>
        </authorList>
    </citation>
    <scope>NUCLEOTIDE SEQUENCE [LARGE SCALE GENOMIC DNA]</scope>
    <source>
        <strain evidence="23">cv. Pinot noir / PN40024</strain>
    </source>
</reference>
<dbReference type="InterPro" id="IPR017441">
    <property type="entry name" value="Protein_kinase_ATP_BS"/>
</dbReference>
<dbReference type="Gene3D" id="1.10.510.10">
    <property type="entry name" value="Transferase(Phosphotransferase) domain 1"/>
    <property type="match status" value="1"/>
</dbReference>
<keyword evidence="7" id="KW-0808">Transferase</keyword>
<feature type="compositionally biased region" description="Basic and acidic residues" evidence="20">
    <location>
        <begin position="9"/>
        <end position="25"/>
    </location>
</feature>
<comment type="subcellular location">
    <subcellularLocation>
        <location evidence="2">Cell membrane</location>
    </subcellularLocation>
    <subcellularLocation>
        <location evidence="1">Membrane</location>
        <topology evidence="1">Single-pass membrane protein</topology>
    </subcellularLocation>
</comment>
<dbReference type="Gene3D" id="3.30.200.20">
    <property type="entry name" value="Phosphorylase Kinase, domain 1"/>
    <property type="match status" value="1"/>
</dbReference>
<evidence type="ECO:0000313" key="23">
    <source>
        <dbReference type="Proteomes" id="UP000009183"/>
    </source>
</evidence>
<dbReference type="PROSITE" id="PS50011">
    <property type="entry name" value="PROTEIN_KINASE_DOM"/>
    <property type="match status" value="1"/>
</dbReference>
<dbReference type="SUPFAM" id="SSF56112">
    <property type="entry name" value="Protein kinase-like (PK-like)"/>
    <property type="match status" value="1"/>
</dbReference>
<evidence type="ECO:0000256" key="1">
    <source>
        <dbReference type="ARBA" id="ARBA00004167"/>
    </source>
</evidence>
<keyword evidence="12" id="KW-0418">Kinase</keyword>
<evidence type="ECO:0000256" key="14">
    <source>
        <dbReference type="ARBA" id="ARBA00022989"/>
    </source>
</evidence>
<evidence type="ECO:0000256" key="17">
    <source>
        <dbReference type="ARBA" id="ARBA00023180"/>
    </source>
</evidence>
<proteinExistence type="inferred from homology"/>
<evidence type="ECO:0000256" key="20">
    <source>
        <dbReference type="SAM" id="MobiDB-lite"/>
    </source>
</evidence>
<keyword evidence="8" id="KW-0812">Transmembrane</keyword>
<feature type="region of interest" description="Disordered" evidence="20">
    <location>
        <begin position="1"/>
        <end position="40"/>
    </location>
</feature>
<dbReference type="InterPro" id="IPR050823">
    <property type="entry name" value="Plant_Ser_Thr_Prot_Kinase"/>
</dbReference>
<evidence type="ECO:0000256" key="19">
    <source>
        <dbReference type="RuleBase" id="RU000304"/>
    </source>
</evidence>
<keyword evidence="15" id="KW-0472">Membrane</keyword>
<evidence type="ECO:0000256" key="18">
    <source>
        <dbReference type="PROSITE-ProRule" id="PRU10141"/>
    </source>
</evidence>